<keyword evidence="2" id="KW-1185">Reference proteome</keyword>
<dbReference type="Gene3D" id="3.80.10.10">
    <property type="entry name" value="Ribonuclease Inhibitor"/>
    <property type="match status" value="1"/>
</dbReference>
<reference evidence="1" key="1">
    <citation type="submission" date="2021-06" db="EMBL/GenBank/DDBJ databases">
        <authorList>
            <person name="Kallberg Y."/>
            <person name="Tangrot J."/>
            <person name="Rosling A."/>
        </authorList>
    </citation>
    <scope>NUCLEOTIDE SEQUENCE</scope>
    <source>
        <strain evidence="1">UK204</strain>
    </source>
</reference>
<gene>
    <name evidence="1" type="ORF">FCALED_LOCUS2483</name>
</gene>
<dbReference type="Proteomes" id="UP000789570">
    <property type="component" value="Unassembled WGS sequence"/>
</dbReference>
<comment type="caution">
    <text evidence="1">The sequence shown here is derived from an EMBL/GenBank/DDBJ whole genome shotgun (WGS) entry which is preliminary data.</text>
</comment>
<protein>
    <submittedName>
        <fullName evidence="1">3808_t:CDS:1</fullName>
    </submittedName>
</protein>
<dbReference type="EMBL" id="CAJVPQ010000377">
    <property type="protein sequence ID" value="CAG8476307.1"/>
    <property type="molecule type" value="Genomic_DNA"/>
</dbReference>
<sequence>MNNLNNQRDKVVLPGNLSVECFEQVLIHFKNDPATLFQCLFVNRLWCRLSIPLLWSHPFEYHGFGELAANIVQIYIACLPEDERQILIDEGLELPELISPLFDYPKYLQSFESAHFTGAIMSWLSTRVKSWSSYLEGRDLDIYPYTNFVQTILGNLLFSRSKGIRDLDIVHFDEDDDSLIADIISFDEANRALSKLEKFQFDYSGWSEQEDKSSEIISNLFDFMTNCSRNIQHIYINITNISEQDLKLQQIAKSISKLIQTQHNLRDLVMLEFWNPTASATIFKALPVQAHSLTYLRLHDLYQYQFRLLLPILPILRKLETLQIISIHPGDEEPIKNVELPEPIHLKHLHYQEDKYRVDVSALIGAILEMANVNLETLSCVHVTSELVEIIGQKCPNLTHLSLSLATPEIPVSVSGLLTSTLYLRHFSIYINSAEFPFATTENLHQFAKSFPKSLLYFGFYMSITPYILDFFLKACPASFQILAVYRPEIIDENLLKVLINYANERKSLKKLLLEDFYSYEGRVITAALKEAKTVIPIIQHTISCDEPYSGPVMDNPRDLDDVWDKV</sequence>
<organism evidence="1 2">
    <name type="scientific">Funneliformis caledonium</name>
    <dbReference type="NCBI Taxonomy" id="1117310"/>
    <lineage>
        <taxon>Eukaryota</taxon>
        <taxon>Fungi</taxon>
        <taxon>Fungi incertae sedis</taxon>
        <taxon>Mucoromycota</taxon>
        <taxon>Glomeromycotina</taxon>
        <taxon>Glomeromycetes</taxon>
        <taxon>Glomerales</taxon>
        <taxon>Glomeraceae</taxon>
        <taxon>Funneliformis</taxon>
    </lineage>
</organism>
<evidence type="ECO:0000313" key="1">
    <source>
        <dbReference type="EMBL" id="CAG8476307.1"/>
    </source>
</evidence>
<evidence type="ECO:0000313" key="2">
    <source>
        <dbReference type="Proteomes" id="UP000789570"/>
    </source>
</evidence>
<proteinExistence type="predicted"/>
<name>A0A9N8WAG4_9GLOM</name>
<dbReference type="AlphaFoldDB" id="A0A9N8WAG4"/>
<dbReference type="SUPFAM" id="SSF52047">
    <property type="entry name" value="RNI-like"/>
    <property type="match status" value="1"/>
</dbReference>
<dbReference type="InterPro" id="IPR032675">
    <property type="entry name" value="LRR_dom_sf"/>
</dbReference>
<accession>A0A9N8WAG4</accession>
<dbReference type="OrthoDB" id="2400307at2759"/>